<evidence type="ECO:0000313" key="2">
    <source>
        <dbReference type="Proteomes" id="UP001157006"/>
    </source>
</evidence>
<reference evidence="1 2" key="1">
    <citation type="submission" date="2023-01" db="EMBL/GenBank/DDBJ databases">
        <authorList>
            <person name="Kreplak J."/>
        </authorList>
    </citation>
    <scope>NUCLEOTIDE SEQUENCE [LARGE SCALE GENOMIC DNA]</scope>
</reference>
<evidence type="ECO:0000313" key="1">
    <source>
        <dbReference type="EMBL" id="CAI8593066.1"/>
    </source>
</evidence>
<sequence length="140" mass="15901">MLKLSKTGKFGLLEESVFRLFRMASLMTIFMVSYEELMVPDASSQEGNKGSREAKFMLEASSSISQSVMMEPGEKKITHSKKLEAFQEEQYDLNKHLLNISNDKLGKVTFKNNVGQLELLVPDLRAFHGFFKFVAITNLL</sequence>
<name>A0AAV0Z3J4_VICFA</name>
<gene>
    <name evidence="1" type="ORF">VFH_I072600</name>
</gene>
<organism evidence="1 2">
    <name type="scientific">Vicia faba</name>
    <name type="common">Broad bean</name>
    <name type="synonym">Faba vulgaris</name>
    <dbReference type="NCBI Taxonomy" id="3906"/>
    <lineage>
        <taxon>Eukaryota</taxon>
        <taxon>Viridiplantae</taxon>
        <taxon>Streptophyta</taxon>
        <taxon>Embryophyta</taxon>
        <taxon>Tracheophyta</taxon>
        <taxon>Spermatophyta</taxon>
        <taxon>Magnoliopsida</taxon>
        <taxon>eudicotyledons</taxon>
        <taxon>Gunneridae</taxon>
        <taxon>Pentapetalae</taxon>
        <taxon>rosids</taxon>
        <taxon>fabids</taxon>
        <taxon>Fabales</taxon>
        <taxon>Fabaceae</taxon>
        <taxon>Papilionoideae</taxon>
        <taxon>50 kb inversion clade</taxon>
        <taxon>NPAAA clade</taxon>
        <taxon>Hologalegina</taxon>
        <taxon>IRL clade</taxon>
        <taxon>Fabeae</taxon>
        <taxon>Vicia</taxon>
    </lineage>
</organism>
<dbReference type="Proteomes" id="UP001157006">
    <property type="component" value="Chromosome 1S"/>
</dbReference>
<accession>A0AAV0Z3J4</accession>
<dbReference type="EMBL" id="OX451735">
    <property type="protein sequence ID" value="CAI8593066.1"/>
    <property type="molecule type" value="Genomic_DNA"/>
</dbReference>
<proteinExistence type="predicted"/>
<protein>
    <submittedName>
        <fullName evidence="1">Uncharacterized protein</fullName>
    </submittedName>
</protein>
<keyword evidence="2" id="KW-1185">Reference proteome</keyword>
<dbReference type="AlphaFoldDB" id="A0AAV0Z3J4"/>